<dbReference type="EMBL" id="JAPFFI010000010">
    <property type="protein sequence ID" value="KAJ6375464.1"/>
    <property type="molecule type" value="Genomic_DNA"/>
</dbReference>
<keyword evidence="1" id="KW-0472">Membrane</keyword>
<reference evidence="2" key="1">
    <citation type="submission" date="2022-10" db="EMBL/GenBank/DDBJ databases">
        <authorList>
            <person name="Hyden B.L."/>
            <person name="Feng K."/>
            <person name="Yates T."/>
            <person name="Jawdy S."/>
            <person name="Smart L.B."/>
            <person name="Muchero W."/>
        </authorList>
    </citation>
    <scope>NUCLEOTIDE SEQUENCE</scope>
    <source>
        <tissue evidence="2">Shoot tip</tissue>
    </source>
</reference>
<reference evidence="2" key="2">
    <citation type="journal article" date="2023" name="Int. J. Mol. Sci.">
        <title>De Novo Assembly and Annotation of 11 Diverse Shrub Willow (Salix) Genomes Reveals Novel Gene Organization in Sex-Linked Regions.</title>
        <authorList>
            <person name="Hyden B."/>
            <person name="Feng K."/>
            <person name="Yates T.B."/>
            <person name="Jawdy S."/>
            <person name="Cereghino C."/>
            <person name="Smart L.B."/>
            <person name="Muchero W."/>
        </authorList>
    </citation>
    <scope>NUCLEOTIDE SEQUENCE</scope>
    <source>
        <tissue evidence="2">Shoot tip</tissue>
    </source>
</reference>
<name>A0ABQ9B909_9ROSI</name>
<sequence>MSGTAAGASCEMCMLGMIVLLEVAYPIARVYSREITLR</sequence>
<proteinExistence type="predicted"/>
<accession>A0ABQ9B909</accession>
<feature type="transmembrane region" description="Helical" evidence="1">
    <location>
        <begin position="6"/>
        <end position="28"/>
    </location>
</feature>
<keyword evidence="1" id="KW-1133">Transmembrane helix</keyword>
<evidence type="ECO:0000313" key="2">
    <source>
        <dbReference type="EMBL" id="KAJ6375464.1"/>
    </source>
</evidence>
<protein>
    <submittedName>
        <fullName evidence="2">Uncharacterized protein</fullName>
    </submittedName>
</protein>
<dbReference type="Proteomes" id="UP001141253">
    <property type="component" value="Chromosome 12"/>
</dbReference>
<organism evidence="2 3">
    <name type="scientific">Salix suchowensis</name>
    <dbReference type="NCBI Taxonomy" id="1278906"/>
    <lineage>
        <taxon>Eukaryota</taxon>
        <taxon>Viridiplantae</taxon>
        <taxon>Streptophyta</taxon>
        <taxon>Embryophyta</taxon>
        <taxon>Tracheophyta</taxon>
        <taxon>Spermatophyta</taxon>
        <taxon>Magnoliopsida</taxon>
        <taxon>eudicotyledons</taxon>
        <taxon>Gunneridae</taxon>
        <taxon>Pentapetalae</taxon>
        <taxon>rosids</taxon>
        <taxon>fabids</taxon>
        <taxon>Malpighiales</taxon>
        <taxon>Salicaceae</taxon>
        <taxon>Saliceae</taxon>
        <taxon>Salix</taxon>
    </lineage>
</organism>
<keyword evidence="1" id="KW-0812">Transmembrane</keyword>
<evidence type="ECO:0000313" key="3">
    <source>
        <dbReference type="Proteomes" id="UP001141253"/>
    </source>
</evidence>
<keyword evidence="3" id="KW-1185">Reference proteome</keyword>
<gene>
    <name evidence="2" type="ORF">OIU77_000448</name>
</gene>
<evidence type="ECO:0000256" key="1">
    <source>
        <dbReference type="SAM" id="Phobius"/>
    </source>
</evidence>
<comment type="caution">
    <text evidence="2">The sequence shown here is derived from an EMBL/GenBank/DDBJ whole genome shotgun (WGS) entry which is preliminary data.</text>
</comment>